<dbReference type="EMBL" id="AP024684">
    <property type="protein sequence ID" value="BCX44485.1"/>
    <property type="molecule type" value="Genomic_DNA"/>
</dbReference>
<evidence type="ECO:0000313" key="3">
    <source>
        <dbReference type="EMBL" id="BCX44485.1"/>
    </source>
</evidence>
<dbReference type="AlphaFoldDB" id="A0A246L4R7"/>
<sequence length="327" mass="35159">MLPGLEMMACPEMAVSMEVMQHVINVESSRNPYAIGVVGGALVRQPKALDEALATVRMLEEKGYNFSIGLAQVNRYNLGKYGLDSYEKAFQQCPNLQAGSRILADCYKRSGGDWGKSFSCYYSGNFETGFRHGYVQKIYDSIRRGQQVASNGVAPIDVVSRGERRAVKVEHHPQLASPAQARIVAQSNGPVYVPSEDPARAYVVYPSTGAMARGSLLNLADQALSKVVLGSVDRMMQPQAQPSQGPAYPQQQAGGMPQQLPQQGAAQAMVMPQQLPGAAGASNEGPVMLRPWSERNRPVAGADNSYNAPVQAAPVQQIPAGDAAFVF</sequence>
<dbReference type="Pfam" id="PF01464">
    <property type="entry name" value="SLT"/>
    <property type="match status" value="1"/>
</dbReference>
<proteinExistence type="predicted"/>
<organism evidence="4 5">
    <name type="scientific">Stenotrophomonas pavanii</name>
    <dbReference type="NCBI Taxonomy" id="487698"/>
    <lineage>
        <taxon>Bacteria</taxon>
        <taxon>Pseudomonadati</taxon>
        <taxon>Pseudomonadota</taxon>
        <taxon>Gammaproteobacteria</taxon>
        <taxon>Lysobacterales</taxon>
        <taxon>Lysobacteraceae</taxon>
        <taxon>Stenotrophomonas</taxon>
    </lineage>
</organism>
<dbReference type="Proteomes" id="UP000825066">
    <property type="component" value="Chromosome"/>
</dbReference>
<dbReference type="RefSeq" id="WP_049471357.1">
    <property type="nucleotide sequence ID" value="NZ_BIMO01000001.1"/>
</dbReference>
<evidence type="ECO:0000259" key="2">
    <source>
        <dbReference type="Pfam" id="PF01464"/>
    </source>
</evidence>
<gene>
    <name evidence="4" type="ORF">CEE55_04400</name>
    <name evidence="3" type="ORF">STNY_R26910</name>
</gene>
<accession>A0A246L4R7</accession>
<protein>
    <submittedName>
        <fullName evidence="3">Transglycosylase SLT domain-containing protein</fullName>
    </submittedName>
    <submittedName>
        <fullName evidence="4">Type VI secretion protein</fullName>
    </submittedName>
</protein>
<reference evidence="3 6" key="2">
    <citation type="submission" date="2021-05" db="EMBL/GenBank/DDBJ databases">
        <title>Complete Genome Sequence of Stenotrophomonas pavanii strain Y.</title>
        <authorList>
            <person name="Dohra H."/>
            <person name="Mohad Din A.R.J."/>
            <person name="Suzuki K."/>
            <person name="Fatma A."/>
            <person name="Honjyo M."/>
            <person name="Nishimura T."/>
            <person name="Moriuch R."/>
            <person name="Masuda K."/>
            <person name="Minoura A."/>
            <person name="Tashiro Y."/>
            <person name="Futamata H."/>
        </authorList>
    </citation>
    <scope>NUCLEOTIDE SEQUENCE [LARGE SCALE GENOMIC DNA]</scope>
    <source>
        <strain evidence="3">Berkeley</strain>
        <strain evidence="6">Y</strain>
    </source>
</reference>
<feature type="region of interest" description="Disordered" evidence="1">
    <location>
        <begin position="238"/>
        <end position="267"/>
    </location>
</feature>
<dbReference type="Gene3D" id="1.10.530.10">
    <property type="match status" value="1"/>
</dbReference>
<dbReference type="SUPFAM" id="SSF53955">
    <property type="entry name" value="Lysozyme-like"/>
    <property type="match status" value="1"/>
</dbReference>
<dbReference type="EMBL" id="NIXP01000018">
    <property type="protein sequence ID" value="OWR34939.1"/>
    <property type="molecule type" value="Genomic_DNA"/>
</dbReference>
<dbReference type="InterPro" id="IPR008258">
    <property type="entry name" value="Transglycosylase_SLT_dom_1"/>
</dbReference>
<dbReference type="Proteomes" id="UP000197904">
    <property type="component" value="Unassembled WGS sequence"/>
</dbReference>
<reference evidence="4 5" key="1">
    <citation type="submission" date="2017-06" db="EMBL/GenBank/DDBJ databases">
        <authorList>
            <person name="Kim H.J."/>
            <person name="Triplett B.A."/>
        </authorList>
    </citation>
    <scope>NUCLEOTIDE SEQUENCE [LARGE SCALE GENOMIC DNA]</scope>
    <source>
        <strain evidence="4 5">S18795</strain>
    </source>
</reference>
<keyword evidence="6" id="KW-1185">Reference proteome</keyword>
<name>A0A246L4R7_9GAMM</name>
<evidence type="ECO:0000313" key="6">
    <source>
        <dbReference type="Proteomes" id="UP000825066"/>
    </source>
</evidence>
<evidence type="ECO:0000313" key="5">
    <source>
        <dbReference type="Proteomes" id="UP000197904"/>
    </source>
</evidence>
<evidence type="ECO:0000256" key="1">
    <source>
        <dbReference type="SAM" id="MobiDB-lite"/>
    </source>
</evidence>
<evidence type="ECO:0000313" key="4">
    <source>
        <dbReference type="EMBL" id="OWR34939.1"/>
    </source>
</evidence>
<dbReference type="InterPro" id="IPR023346">
    <property type="entry name" value="Lysozyme-like_dom_sf"/>
</dbReference>
<feature type="domain" description="Transglycosylase SLT" evidence="2">
    <location>
        <begin position="15"/>
        <end position="131"/>
    </location>
</feature>
<dbReference type="CDD" id="cd16892">
    <property type="entry name" value="LT_VirB1-like"/>
    <property type="match status" value="1"/>
</dbReference>